<reference evidence="1" key="1">
    <citation type="submission" date="2014-09" db="EMBL/GenBank/DDBJ databases">
        <authorList>
            <person name="Magalhaes I.L.F."/>
            <person name="Oliveira U."/>
            <person name="Santos F.R."/>
            <person name="Vidigal T.H.D.A."/>
            <person name="Brescovit A.D."/>
            <person name="Santos A.J."/>
        </authorList>
    </citation>
    <scope>NUCLEOTIDE SEQUENCE</scope>
    <source>
        <tissue evidence="1">Shoot tissue taken approximately 20 cm above the soil surface</tissue>
    </source>
</reference>
<organism evidence="1">
    <name type="scientific">Arundo donax</name>
    <name type="common">Giant reed</name>
    <name type="synonym">Donax arundinaceus</name>
    <dbReference type="NCBI Taxonomy" id="35708"/>
    <lineage>
        <taxon>Eukaryota</taxon>
        <taxon>Viridiplantae</taxon>
        <taxon>Streptophyta</taxon>
        <taxon>Embryophyta</taxon>
        <taxon>Tracheophyta</taxon>
        <taxon>Spermatophyta</taxon>
        <taxon>Magnoliopsida</taxon>
        <taxon>Liliopsida</taxon>
        <taxon>Poales</taxon>
        <taxon>Poaceae</taxon>
        <taxon>PACMAD clade</taxon>
        <taxon>Arundinoideae</taxon>
        <taxon>Arundineae</taxon>
        <taxon>Arundo</taxon>
    </lineage>
</organism>
<dbReference type="AlphaFoldDB" id="A0A0A9FLS0"/>
<dbReference type="EMBL" id="GBRH01188678">
    <property type="protein sequence ID" value="JAE09218.1"/>
    <property type="molecule type" value="Transcribed_RNA"/>
</dbReference>
<evidence type="ECO:0000313" key="1">
    <source>
        <dbReference type="EMBL" id="JAE09218.1"/>
    </source>
</evidence>
<reference evidence="1" key="2">
    <citation type="journal article" date="2015" name="Data Brief">
        <title>Shoot transcriptome of the giant reed, Arundo donax.</title>
        <authorList>
            <person name="Barrero R.A."/>
            <person name="Guerrero F.D."/>
            <person name="Moolhuijzen P."/>
            <person name="Goolsby J.A."/>
            <person name="Tidwell J."/>
            <person name="Bellgard S.E."/>
            <person name="Bellgard M.I."/>
        </authorList>
    </citation>
    <scope>NUCLEOTIDE SEQUENCE</scope>
    <source>
        <tissue evidence="1">Shoot tissue taken approximately 20 cm above the soil surface</tissue>
    </source>
</reference>
<name>A0A0A9FLS0_ARUDO</name>
<sequence length="41" mass="4847">MLVHPAMFHTFRLKSLFFEHSFGKLLCLRRTLQTIVDVILS</sequence>
<proteinExistence type="predicted"/>
<protein>
    <submittedName>
        <fullName evidence="1">Uncharacterized protein</fullName>
    </submittedName>
</protein>
<accession>A0A0A9FLS0</accession>